<name>A0A1E7LSL9_9ACTN</name>
<protein>
    <submittedName>
        <fullName evidence="2">Glycosyl hydrolase</fullName>
    </submittedName>
</protein>
<dbReference type="GO" id="GO:0016787">
    <property type="term" value="F:hydrolase activity"/>
    <property type="evidence" value="ECO:0007669"/>
    <property type="project" value="UniProtKB-KW"/>
</dbReference>
<evidence type="ECO:0000256" key="1">
    <source>
        <dbReference type="SAM" id="MobiDB-lite"/>
    </source>
</evidence>
<dbReference type="GeneID" id="91291864"/>
<comment type="caution">
    <text evidence="2">The sequence shown here is derived from an EMBL/GenBank/DDBJ whole genome shotgun (WGS) entry which is preliminary data.</text>
</comment>
<dbReference type="Proteomes" id="UP000175971">
    <property type="component" value="Unassembled WGS sequence"/>
</dbReference>
<feature type="region of interest" description="Disordered" evidence="1">
    <location>
        <begin position="224"/>
        <end position="255"/>
    </location>
</feature>
<reference evidence="2 3" key="1">
    <citation type="journal article" date="2016" name="Front. Microbiol.">
        <title>Comparative Genomics Analysis of Streptomyces Species Reveals Their Adaptation to the Marine Environment and Their Diversity at the Genomic Level.</title>
        <authorList>
            <person name="Tian X."/>
            <person name="Zhang Z."/>
            <person name="Yang T."/>
            <person name="Chen M."/>
            <person name="Li J."/>
            <person name="Chen F."/>
            <person name="Yang J."/>
            <person name="Li W."/>
            <person name="Zhang B."/>
            <person name="Zhang Z."/>
            <person name="Wu J."/>
            <person name="Zhang C."/>
            <person name="Long L."/>
            <person name="Xiao J."/>
        </authorList>
    </citation>
    <scope>NUCLEOTIDE SEQUENCE [LARGE SCALE GENOMIC DNA]</scope>
    <source>
        <strain evidence="2 3">SCSIO M10372</strain>
    </source>
</reference>
<dbReference type="AlphaFoldDB" id="A0A1E7LSL9"/>
<evidence type="ECO:0000313" key="3">
    <source>
        <dbReference type="Proteomes" id="UP000175971"/>
    </source>
</evidence>
<dbReference type="PATRIC" id="fig|518642.7.peg.727"/>
<keyword evidence="3" id="KW-1185">Reference proteome</keyword>
<sequence>MSTELDFHLDDLAPADADSEYAEQQFWSGDLTVLTEHHTAPHGSHSYVVAHDGSVTWGVPGEPQVAAIKVARDLSLNTFTMETAYHATVPFAQNWLIEHGCPPEQITEVGAGFSTPADDLTVRIEAQIRESGTRYEVIESQTSDYDPCEAWTLTRDSQAAQAPVRLFLEEGDSNAHTYTLREGTFPDEETALRWLDDRSTPLPQPPDHLGETAALRTRAALARSAGSSEIPKTAPGAHQSAAAVPVQRSVQGRLL</sequence>
<evidence type="ECO:0000313" key="2">
    <source>
        <dbReference type="EMBL" id="OEV19148.1"/>
    </source>
</evidence>
<dbReference type="OrthoDB" id="4314991at2"/>
<organism evidence="2 3">
    <name type="scientific">Streptomyces nanshensis</name>
    <dbReference type="NCBI Taxonomy" id="518642"/>
    <lineage>
        <taxon>Bacteria</taxon>
        <taxon>Bacillati</taxon>
        <taxon>Actinomycetota</taxon>
        <taxon>Actinomycetes</taxon>
        <taxon>Kitasatosporales</taxon>
        <taxon>Streptomycetaceae</taxon>
        <taxon>Streptomyces</taxon>
    </lineage>
</organism>
<accession>A0A1E7LSL9</accession>
<gene>
    <name evidence="2" type="ORF">AN221_19735</name>
</gene>
<proteinExistence type="predicted"/>
<dbReference type="RefSeq" id="WP_032786113.1">
    <property type="nucleotide sequence ID" value="NZ_LJGZ01000088.1"/>
</dbReference>
<dbReference type="EMBL" id="LJGZ01000088">
    <property type="protein sequence ID" value="OEV19148.1"/>
    <property type="molecule type" value="Genomic_DNA"/>
</dbReference>
<keyword evidence="2" id="KW-0378">Hydrolase</keyword>